<dbReference type="SUPFAM" id="SSF55124">
    <property type="entry name" value="Nitrite/Sulfite reductase N-terminal domain-like"/>
    <property type="match status" value="1"/>
</dbReference>
<keyword evidence="7" id="KW-0411">Iron-sulfur</keyword>
<evidence type="ECO:0000256" key="5">
    <source>
        <dbReference type="ARBA" id="ARBA00023002"/>
    </source>
</evidence>
<keyword evidence="4" id="KW-0479">Metal-binding</keyword>
<dbReference type="EMBL" id="CP002117">
    <property type="protein sequence ID" value="ADN37114.1"/>
    <property type="molecule type" value="Genomic_DNA"/>
</dbReference>
<dbReference type="Pfam" id="PF03460">
    <property type="entry name" value="NIR_SIR_ferr"/>
    <property type="match status" value="1"/>
</dbReference>
<evidence type="ECO:0000256" key="2">
    <source>
        <dbReference type="ARBA" id="ARBA00022485"/>
    </source>
</evidence>
<keyword evidence="2" id="KW-0004">4Fe-4S</keyword>
<proteinExistence type="inferred from homology"/>
<dbReference type="GO" id="GO:0009337">
    <property type="term" value="C:sulfite reductase complex (NADPH)"/>
    <property type="evidence" value="ECO:0007669"/>
    <property type="project" value="TreeGrafter"/>
</dbReference>
<evidence type="ECO:0000256" key="3">
    <source>
        <dbReference type="ARBA" id="ARBA00022617"/>
    </source>
</evidence>
<comment type="similarity">
    <text evidence="1">Belongs to the nitrite and sulfite reductase 4Fe-4S domain family.</text>
</comment>
<dbReference type="InterPro" id="IPR006066">
    <property type="entry name" value="NO2/SO3_Rdtase_FeS/sirohaem_BS"/>
</dbReference>
<sequence>MNKTKIPGVLKENNKKYRTIRIRALSGFLNAEEIDTISIAAKKYGSGIICFTSRLNVEIPYVPFDKVKDAVTDLEEAGLVIGGTGASVRAVFACKGVFCPHGNLDTRAAALLVEENFGGRKLPVKFKTAISGCPNNCGRAQLNDLGFIGFNTPETIVEQTCDGCNLCISTCKEDAISFDEPQLKISIDYSLCISCGDCIRACKKGNIISKETGVRAYIGGRAGREIKEGVRYEKDLSPDEIVGFTGKILDYMDSECSGHERLCTHLEKNGFEKLYEYLER</sequence>
<keyword evidence="10" id="KW-1185">Reference proteome</keyword>
<dbReference type="Gene3D" id="3.30.70.3340">
    <property type="match status" value="1"/>
</dbReference>
<evidence type="ECO:0000313" key="10">
    <source>
        <dbReference type="Proteomes" id="UP000006565"/>
    </source>
</evidence>
<dbReference type="OrthoDB" id="15347at2157"/>
<dbReference type="GO" id="GO:0046872">
    <property type="term" value="F:metal ion binding"/>
    <property type="evidence" value="ECO:0007669"/>
    <property type="project" value="UniProtKB-KW"/>
</dbReference>
<dbReference type="PROSITE" id="PS00365">
    <property type="entry name" value="NIR_SIR"/>
    <property type="match status" value="1"/>
</dbReference>
<feature type="domain" description="4Fe-4S ferredoxin-type" evidence="8">
    <location>
        <begin position="183"/>
        <end position="212"/>
    </location>
</feature>
<dbReference type="SUPFAM" id="SSF56014">
    <property type="entry name" value="Nitrite and sulphite reductase 4Fe-4S domain-like"/>
    <property type="match status" value="1"/>
</dbReference>
<dbReference type="InterPro" id="IPR005117">
    <property type="entry name" value="NiRdtase/SiRdtase_haem-b_fer"/>
</dbReference>
<dbReference type="SUPFAM" id="SSF54862">
    <property type="entry name" value="4Fe-4S ferredoxins"/>
    <property type="match status" value="1"/>
</dbReference>
<dbReference type="Pfam" id="PF01077">
    <property type="entry name" value="NIR_SIR"/>
    <property type="match status" value="1"/>
</dbReference>
<name>E1RDS7_METP4</name>
<dbReference type="GO" id="GO:0016002">
    <property type="term" value="F:sulfite reductase activity"/>
    <property type="evidence" value="ECO:0007669"/>
    <property type="project" value="TreeGrafter"/>
</dbReference>
<dbReference type="InterPro" id="IPR045854">
    <property type="entry name" value="NO2/SO3_Rdtase_4Fe4S_sf"/>
</dbReference>
<dbReference type="InterPro" id="IPR006067">
    <property type="entry name" value="NO2/SO3_Rdtase_4Fe4S_dom"/>
</dbReference>
<keyword evidence="5" id="KW-0560">Oxidoreductase</keyword>
<dbReference type="eggNOG" id="arCOG02059">
    <property type="taxonomic scope" value="Archaea"/>
</dbReference>
<keyword evidence="6" id="KW-0408">Iron</keyword>
<dbReference type="Gene3D" id="3.30.70.20">
    <property type="match status" value="1"/>
</dbReference>
<dbReference type="RefSeq" id="WP_013330291.1">
    <property type="nucleotide sequence ID" value="NC_014507.1"/>
</dbReference>
<protein>
    <submittedName>
        <fullName evidence="9">Nitrite and sulphite reductase 4Fe-4S region</fullName>
    </submittedName>
</protein>
<dbReference type="HOGENOM" id="CLU_072599_0_1_2"/>
<dbReference type="AlphaFoldDB" id="E1RDS7"/>
<reference evidence="9 10" key="1">
    <citation type="journal article" date="2010" name="Stand. Genomic Sci.">
        <title>Complete genome sequence of Methanoplanus petrolearius type strain (SEBR 4847).</title>
        <authorList>
            <person name="Brambilla E."/>
            <person name="Djao O.D."/>
            <person name="Daligault H."/>
            <person name="Lapidus A."/>
            <person name="Lucas S."/>
            <person name="Hammon N."/>
            <person name="Nolan M."/>
            <person name="Tice H."/>
            <person name="Cheng J.F."/>
            <person name="Han C."/>
            <person name="Tapia R."/>
            <person name="Goodwin L."/>
            <person name="Pitluck S."/>
            <person name="Liolios K."/>
            <person name="Ivanova N."/>
            <person name="Mavromatis K."/>
            <person name="Mikhailova N."/>
            <person name="Pati A."/>
            <person name="Chen A."/>
            <person name="Palaniappan K."/>
            <person name="Land M."/>
            <person name="Hauser L."/>
            <person name="Chang Y.J."/>
            <person name="Jeffries C.D."/>
            <person name="Rohde M."/>
            <person name="Spring S."/>
            <person name="Sikorski J."/>
            <person name="Goker M."/>
            <person name="Woyke T."/>
            <person name="Bristow J."/>
            <person name="Eisen J.A."/>
            <person name="Markowitz V."/>
            <person name="Hugenholtz P."/>
            <person name="Kyrpides N.C."/>
            <person name="Klenk H.P."/>
        </authorList>
    </citation>
    <scope>NUCLEOTIDE SEQUENCE [LARGE SCALE GENOMIC DNA]</scope>
    <source>
        <strain evidence="10">DSM 11571 / OCM 486 / SEBR 4847</strain>
    </source>
</reference>
<dbReference type="STRING" id="679926.Mpet_2367"/>
<dbReference type="InterPro" id="IPR036136">
    <property type="entry name" value="Nit/Sulf_reduc_fer-like_dom_sf"/>
</dbReference>
<dbReference type="InterPro" id="IPR017896">
    <property type="entry name" value="4Fe4S_Fe-S-bd"/>
</dbReference>
<dbReference type="PANTHER" id="PTHR11493:SF54">
    <property type="entry name" value="ANAEROBIC SULFITE REDUCTASE SUBUNIT C"/>
    <property type="match status" value="1"/>
</dbReference>
<accession>E1RDS7</accession>
<gene>
    <name evidence="9" type="ordered locus">Mpet_2367</name>
</gene>
<dbReference type="InterPro" id="IPR045169">
    <property type="entry name" value="NO2/SO3_Rdtase_4Fe4S_prot"/>
</dbReference>
<dbReference type="GO" id="GO:0020037">
    <property type="term" value="F:heme binding"/>
    <property type="evidence" value="ECO:0007669"/>
    <property type="project" value="InterPro"/>
</dbReference>
<organism evidence="9 10">
    <name type="scientific">Methanolacinia petrolearia (strain DSM 11571 / OCM 486 / SEBR 4847)</name>
    <name type="common">Methanoplanus petrolearius</name>
    <dbReference type="NCBI Taxonomy" id="679926"/>
    <lineage>
        <taxon>Archaea</taxon>
        <taxon>Methanobacteriati</taxon>
        <taxon>Methanobacteriota</taxon>
        <taxon>Stenosarchaea group</taxon>
        <taxon>Methanomicrobia</taxon>
        <taxon>Methanomicrobiales</taxon>
        <taxon>Methanomicrobiaceae</taxon>
        <taxon>Methanolacinia</taxon>
    </lineage>
</organism>
<feature type="domain" description="4Fe-4S ferredoxin-type" evidence="8">
    <location>
        <begin position="152"/>
        <end position="181"/>
    </location>
</feature>
<dbReference type="KEGG" id="mpi:Mpet_2367"/>
<evidence type="ECO:0000256" key="1">
    <source>
        <dbReference type="ARBA" id="ARBA00010429"/>
    </source>
</evidence>
<dbReference type="GO" id="GO:0051539">
    <property type="term" value="F:4 iron, 4 sulfur cluster binding"/>
    <property type="evidence" value="ECO:0007669"/>
    <property type="project" value="UniProtKB-KW"/>
</dbReference>
<evidence type="ECO:0000259" key="8">
    <source>
        <dbReference type="PROSITE" id="PS51379"/>
    </source>
</evidence>
<evidence type="ECO:0000256" key="6">
    <source>
        <dbReference type="ARBA" id="ARBA00023004"/>
    </source>
</evidence>
<dbReference type="PANTHER" id="PTHR11493">
    <property type="entry name" value="SULFITE REDUCTASE [NADPH] SUBUNIT BETA-RELATED"/>
    <property type="match status" value="1"/>
</dbReference>
<dbReference type="GeneID" id="9744859"/>
<evidence type="ECO:0000256" key="4">
    <source>
        <dbReference type="ARBA" id="ARBA00022723"/>
    </source>
</evidence>
<dbReference type="Proteomes" id="UP000006565">
    <property type="component" value="Chromosome"/>
</dbReference>
<dbReference type="Gene3D" id="3.30.413.10">
    <property type="entry name" value="Sulfite Reductase Hemoprotein, domain 1"/>
    <property type="match status" value="1"/>
</dbReference>
<evidence type="ECO:0000256" key="7">
    <source>
        <dbReference type="ARBA" id="ARBA00023014"/>
    </source>
</evidence>
<dbReference type="GO" id="GO:0000103">
    <property type="term" value="P:sulfate assimilation"/>
    <property type="evidence" value="ECO:0007669"/>
    <property type="project" value="TreeGrafter"/>
</dbReference>
<dbReference type="GO" id="GO:0050311">
    <property type="term" value="F:sulfite reductase (ferredoxin) activity"/>
    <property type="evidence" value="ECO:0007669"/>
    <property type="project" value="TreeGrafter"/>
</dbReference>
<evidence type="ECO:0000313" key="9">
    <source>
        <dbReference type="EMBL" id="ADN37114.1"/>
    </source>
</evidence>
<keyword evidence="3" id="KW-0349">Heme</keyword>
<dbReference type="PROSITE" id="PS51379">
    <property type="entry name" value="4FE4S_FER_2"/>
    <property type="match status" value="2"/>
</dbReference>